<dbReference type="InterPro" id="IPR005801">
    <property type="entry name" value="ADC_synthase"/>
</dbReference>
<dbReference type="Proteomes" id="UP000199623">
    <property type="component" value="Unassembled WGS sequence"/>
</dbReference>
<evidence type="ECO:0000256" key="2">
    <source>
        <dbReference type="ARBA" id="ARBA00023239"/>
    </source>
</evidence>
<dbReference type="InterPro" id="IPR029062">
    <property type="entry name" value="Class_I_gatase-like"/>
</dbReference>
<dbReference type="STRING" id="200378.SAMN05216553_11971"/>
<dbReference type="Pfam" id="PF00117">
    <property type="entry name" value="GATase"/>
    <property type="match status" value="1"/>
</dbReference>
<comment type="catalytic activity">
    <reaction evidence="3">
        <text>chorismate + L-glutamine = anthranilate + pyruvate + L-glutamate + H(+)</text>
        <dbReference type="Rhea" id="RHEA:21732"/>
        <dbReference type="ChEBI" id="CHEBI:15361"/>
        <dbReference type="ChEBI" id="CHEBI:15378"/>
        <dbReference type="ChEBI" id="CHEBI:16567"/>
        <dbReference type="ChEBI" id="CHEBI:29748"/>
        <dbReference type="ChEBI" id="CHEBI:29985"/>
        <dbReference type="ChEBI" id="CHEBI:58359"/>
        <dbReference type="EC" id="4.1.3.27"/>
    </reaction>
</comment>
<dbReference type="EC" id="4.1.3.27" evidence="1"/>
<sequence>MGEPSQHDGVTPFDYPDFVTYLGQSIAEMRAAPQDAKTWLPISKHLTLPLRLTGDDDHMATLRTDDEVRGLLAGLTGRRAPAFAVLCRGPGHADVLVGETTTAPSTGHVPIGPAGSVALLPFRQLTERGLPCRDDGTPLRVLVATERHLVPRAALERVLPAGAEVVDARFDEDDESYAARVREVVTGQPGGGVTHCLLRRGFTARLRRPGPASVLALLGGLLRGERGAYWTFAVHEGGSGGLALVGAPPQGQVRLSGGEVVLRPTCGTYHHPGTGPSAEGLVSFLRDDKEFGELVTTVDAELASLCALGPAEIRVEGPLLLPMSRLTHTGCVLRATGVPDARRVLAGTMFAATAIGSPLTGALRLIAEREPDGRGHYGGAVALLEPDGSLDAATLIRTCEVEGSGRVRVSVGATVGAGSSPAAETAETRVKVDALLAALRGSGAAAQPAPPPRPGVLAADAVLDALSARRRELASHWTHPAPAREDDRGPVLVVDLGDHGAAALAHLVRRCGWRPVVRTAADVAATGLGVPGATVLLGPGPGHADDPALAAVRELVDAALRAGREVRGVGLGFQVLARLLGFGVALRRSADRSRAVPSFGIPDNMPLRNAFAVTGPAPDGVQAHRDDVTGEVLALRGRTAAGVQFRPESVAAAGGAGVLGALLHPAAR</sequence>
<dbReference type="AlphaFoldDB" id="A0A1G8BHF4"/>
<protein>
    <recommendedName>
        <fullName evidence="1">anthranilate synthase</fullName>
        <ecNumber evidence="1">4.1.3.27</ecNumber>
    </recommendedName>
</protein>
<evidence type="ECO:0000259" key="4">
    <source>
        <dbReference type="Pfam" id="PF00117"/>
    </source>
</evidence>
<reference evidence="7" key="1">
    <citation type="submission" date="2016-10" db="EMBL/GenBank/DDBJ databases">
        <authorList>
            <person name="Varghese N."/>
            <person name="Submissions S."/>
        </authorList>
    </citation>
    <scope>NUCLEOTIDE SEQUENCE [LARGE SCALE GENOMIC DNA]</scope>
    <source>
        <strain evidence="7">CGMCC 4.3506</strain>
    </source>
</reference>
<evidence type="ECO:0000259" key="5">
    <source>
        <dbReference type="Pfam" id="PF00425"/>
    </source>
</evidence>
<dbReference type="PANTHER" id="PTHR11236">
    <property type="entry name" value="AMINOBENZOATE/ANTHRANILATE SYNTHASE"/>
    <property type="match status" value="1"/>
</dbReference>
<evidence type="ECO:0000313" key="6">
    <source>
        <dbReference type="EMBL" id="SDH32639.1"/>
    </source>
</evidence>
<keyword evidence="2" id="KW-0456">Lyase</keyword>
<dbReference type="InterPro" id="IPR017926">
    <property type="entry name" value="GATASE"/>
</dbReference>
<dbReference type="Gene3D" id="3.40.50.880">
    <property type="match status" value="1"/>
</dbReference>
<keyword evidence="7" id="KW-1185">Reference proteome</keyword>
<dbReference type="InterPro" id="IPR015890">
    <property type="entry name" value="Chorismate_C"/>
</dbReference>
<name>A0A1G8BHF4_9PSEU</name>
<dbReference type="PROSITE" id="PS51273">
    <property type="entry name" value="GATASE_TYPE_1"/>
    <property type="match status" value="1"/>
</dbReference>
<organism evidence="6 7">
    <name type="scientific">Lentzea fradiae</name>
    <dbReference type="NCBI Taxonomy" id="200378"/>
    <lineage>
        <taxon>Bacteria</taxon>
        <taxon>Bacillati</taxon>
        <taxon>Actinomycetota</taxon>
        <taxon>Actinomycetes</taxon>
        <taxon>Pseudonocardiales</taxon>
        <taxon>Pseudonocardiaceae</taxon>
        <taxon>Lentzea</taxon>
    </lineage>
</organism>
<accession>A0A1G8BHF4</accession>
<evidence type="ECO:0000313" key="7">
    <source>
        <dbReference type="Proteomes" id="UP000199623"/>
    </source>
</evidence>
<dbReference type="GO" id="GO:0000162">
    <property type="term" value="P:L-tryptophan biosynthetic process"/>
    <property type="evidence" value="ECO:0007669"/>
    <property type="project" value="TreeGrafter"/>
</dbReference>
<dbReference type="PANTHER" id="PTHR11236:SF49">
    <property type="entry name" value="ANTHRANILATE SYNTHASE COMPONENT 1"/>
    <property type="match status" value="1"/>
</dbReference>
<evidence type="ECO:0000256" key="1">
    <source>
        <dbReference type="ARBA" id="ARBA00012266"/>
    </source>
</evidence>
<dbReference type="SUPFAM" id="SSF52317">
    <property type="entry name" value="Class I glutamine amidotransferase-like"/>
    <property type="match status" value="1"/>
</dbReference>
<dbReference type="Pfam" id="PF00425">
    <property type="entry name" value="Chorismate_bind"/>
    <property type="match status" value="1"/>
</dbReference>
<evidence type="ECO:0000256" key="3">
    <source>
        <dbReference type="ARBA" id="ARBA00047683"/>
    </source>
</evidence>
<feature type="domain" description="Chorismate-utilising enzyme C-terminal" evidence="5">
    <location>
        <begin position="174"/>
        <end position="431"/>
    </location>
</feature>
<proteinExistence type="predicted"/>
<dbReference type="SUPFAM" id="SSF56322">
    <property type="entry name" value="ADC synthase"/>
    <property type="match status" value="1"/>
</dbReference>
<dbReference type="GO" id="GO:0004049">
    <property type="term" value="F:anthranilate synthase activity"/>
    <property type="evidence" value="ECO:0007669"/>
    <property type="project" value="UniProtKB-EC"/>
</dbReference>
<dbReference type="EMBL" id="FNCC01000019">
    <property type="protein sequence ID" value="SDH32639.1"/>
    <property type="molecule type" value="Genomic_DNA"/>
</dbReference>
<dbReference type="Gene3D" id="3.60.120.10">
    <property type="entry name" value="Anthranilate synthase"/>
    <property type="match status" value="1"/>
</dbReference>
<dbReference type="InterPro" id="IPR019999">
    <property type="entry name" value="Anth_synth_I-like"/>
</dbReference>
<feature type="domain" description="Glutamine amidotransferase" evidence="4">
    <location>
        <begin position="492"/>
        <end position="658"/>
    </location>
</feature>
<gene>
    <name evidence="6" type="ORF">SAMN05216553_11971</name>
</gene>